<dbReference type="Proteomes" id="UP000549617">
    <property type="component" value="Unassembled WGS sequence"/>
</dbReference>
<comment type="caution">
    <text evidence="2">The sequence shown here is derived from an EMBL/GenBank/DDBJ whole genome shotgun (WGS) entry which is preliminary data.</text>
</comment>
<dbReference type="EMBL" id="JACIJC010000005">
    <property type="protein sequence ID" value="MBB5687453.1"/>
    <property type="molecule type" value="Genomic_DNA"/>
</dbReference>
<organism evidence="2 3">
    <name type="scientific">Sphingobium boeckii</name>
    <dbReference type="NCBI Taxonomy" id="1082345"/>
    <lineage>
        <taxon>Bacteria</taxon>
        <taxon>Pseudomonadati</taxon>
        <taxon>Pseudomonadota</taxon>
        <taxon>Alphaproteobacteria</taxon>
        <taxon>Sphingomonadales</taxon>
        <taxon>Sphingomonadaceae</taxon>
        <taxon>Sphingobium</taxon>
    </lineage>
</organism>
<evidence type="ECO:0000313" key="3">
    <source>
        <dbReference type="Proteomes" id="UP000549617"/>
    </source>
</evidence>
<dbReference type="AlphaFoldDB" id="A0A7W9EFL7"/>
<sequence length="52" mass="5477">MATQPDPHPDSPPQEAPAYVPDEITPGQGDVDYPESTPSEEPGAPGKNHPVE</sequence>
<gene>
    <name evidence="2" type="ORF">FHS49_003481</name>
</gene>
<dbReference type="RefSeq" id="WP_184020977.1">
    <property type="nucleotide sequence ID" value="NZ_JACIJC010000005.1"/>
</dbReference>
<protein>
    <submittedName>
        <fullName evidence="2">Uncharacterized protein</fullName>
    </submittedName>
</protein>
<evidence type="ECO:0000313" key="2">
    <source>
        <dbReference type="EMBL" id="MBB5687453.1"/>
    </source>
</evidence>
<feature type="region of interest" description="Disordered" evidence="1">
    <location>
        <begin position="1"/>
        <end position="52"/>
    </location>
</feature>
<name>A0A7W9EFL7_9SPHN</name>
<proteinExistence type="predicted"/>
<keyword evidence="3" id="KW-1185">Reference proteome</keyword>
<accession>A0A7W9EFL7</accession>
<evidence type="ECO:0000256" key="1">
    <source>
        <dbReference type="SAM" id="MobiDB-lite"/>
    </source>
</evidence>
<reference evidence="2 3" key="1">
    <citation type="submission" date="2020-08" db="EMBL/GenBank/DDBJ databases">
        <title>Genomic Encyclopedia of Type Strains, Phase IV (KMG-IV): sequencing the most valuable type-strain genomes for metagenomic binning, comparative biology and taxonomic classification.</title>
        <authorList>
            <person name="Goeker M."/>
        </authorList>
    </citation>
    <scope>NUCLEOTIDE SEQUENCE [LARGE SCALE GENOMIC DNA]</scope>
    <source>
        <strain evidence="2 3">DSM 25079</strain>
    </source>
</reference>